<dbReference type="PANTHER" id="PTHR46797">
    <property type="entry name" value="HTH-TYPE TRANSCRIPTIONAL REGULATOR"/>
    <property type="match status" value="1"/>
</dbReference>
<reference evidence="3 4" key="1">
    <citation type="submission" date="2016-06" db="EMBL/GenBank/DDBJ databases">
        <title>Acetobacter pasteurianus NBRC 3188 whole genome sequencing project.</title>
        <authorList>
            <person name="Matsutani M."/>
            <person name="Shiwa Y."/>
            <person name="Okamoto-Kainuma A."/>
            <person name="Ishikawa M."/>
            <person name="Koizumi Y."/>
            <person name="Yoshikawa H."/>
            <person name="Yakushi T."/>
            <person name="Matsushita K."/>
        </authorList>
    </citation>
    <scope>NUCLEOTIDE SEQUENCE [LARGE SCALE GENOMIC DNA]</scope>
    <source>
        <strain evidence="3 4">NBRC 3188</strain>
    </source>
</reference>
<evidence type="ECO:0000313" key="3">
    <source>
        <dbReference type="EMBL" id="GCD54354.1"/>
    </source>
</evidence>
<dbReference type="Proteomes" id="UP000287300">
    <property type="component" value="Unassembled WGS sequence"/>
</dbReference>
<gene>
    <name evidence="3" type="ORF">NBRC3188_3051</name>
</gene>
<dbReference type="CDD" id="cd00093">
    <property type="entry name" value="HTH_XRE"/>
    <property type="match status" value="1"/>
</dbReference>
<dbReference type="InterPro" id="IPR001387">
    <property type="entry name" value="Cro/C1-type_HTH"/>
</dbReference>
<dbReference type="InterPro" id="IPR010982">
    <property type="entry name" value="Lambda_DNA-bd_dom_sf"/>
</dbReference>
<dbReference type="InterPro" id="IPR050807">
    <property type="entry name" value="TransReg_Diox_bact_type"/>
</dbReference>
<dbReference type="EMBL" id="BDES01000085">
    <property type="protein sequence ID" value="GCD54354.1"/>
    <property type="molecule type" value="Genomic_DNA"/>
</dbReference>
<sequence>MAKKPKETQANARLFIDSLLYKRVSTELTEHRKKIGLSVKRLSLISGVTVTTIKYFELSRENGKGFSVGTVAGLIKAMKLDPMKVLPSHGGIIVDFPPKLTASKVKLLLQSTDNLKTFKPQILDLIRSLTDVARVVKPDVDAALAVFTAEETYNVAPQNSLESLITFGRRLRSLRILKDWSRADLANTAGVALGSIFVIEAGMQNPSLQTLYQLAEALNVHPAFFIRYDEVAANQQIDLERRAASMIAGDQISQVSDLLATLEYIRRTTSPADALNDTNTTACRQLRPESLK</sequence>
<dbReference type="Pfam" id="PF01381">
    <property type="entry name" value="HTH_3"/>
    <property type="match status" value="1"/>
</dbReference>
<name>A0A401WYI9_ACEPA</name>
<organism evidence="3 4">
    <name type="scientific">Acetobacter pasteurianus NBRC 3188</name>
    <dbReference type="NCBI Taxonomy" id="1226663"/>
    <lineage>
        <taxon>Bacteria</taxon>
        <taxon>Pseudomonadati</taxon>
        <taxon>Pseudomonadota</taxon>
        <taxon>Alphaproteobacteria</taxon>
        <taxon>Acetobacterales</taxon>
        <taxon>Acetobacteraceae</taxon>
        <taxon>Acetobacter</taxon>
    </lineage>
</organism>
<protein>
    <recommendedName>
        <fullName evidence="2">HTH cro/C1-type domain-containing protein</fullName>
    </recommendedName>
</protein>
<dbReference type="SMART" id="SM00530">
    <property type="entry name" value="HTH_XRE"/>
    <property type="match status" value="2"/>
</dbReference>
<dbReference type="AlphaFoldDB" id="A0A401WYI9"/>
<evidence type="ECO:0000259" key="2">
    <source>
        <dbReference type="PROSITE" id="PS50943"/>
    </source>
</evidence>
<accession>A0A401WYI9</accession>
<dbReference type="SUPFAM" id="SSF47413">
    <property type="entry name" value="lambda repressor-like DNA-binding domains"/>
    <property type="match status" value="1"/>
</dbReference>
<dbReference type="PANTHER" id="PTHR46797:SF1">
    <property type="entry name" value="METHYLPHOSPHONATE SYNTHASE"/>
    <property type="match status" value="1"/>
</dbReference>
<evidence type="ECO:0000256" key="1">
    <source>
        <dbReference type="ARBA" id="ARBA00023125"/>
    </source>
</evidence>
<comment type="caution">
    <text evidence="3">The sequence shown here is derived from an EMBL/GenBank/DDBJ whole genome shotgun (WGS) entry which is preliminary data.</text>
</comment>
<dbReference type="PROSITE" id="PS50943">
    <property type="entry name" value="HTH_CROC1"/>
    <property type="match status" value="1"/>
</dbReference>
<keyword evidence="1" id="KW-0238">DNA-binding</keyword>
<dbReference type="GO" id="GO:0003700">
    <property type="term" value="F:DNA-binding transcription factor activity"/>
    <property type="evidence" value="ECO:0007669"/>
    <property type="project" value="TreeGrafter"/>
</dbReference>
<dbReference type="Gene3D" id="1.10.260.40">
    <property type="entry name" value="lambda repressor-like DNA-binding domains"/>
    <property type="match status" value="1"/>
</dbReference>
<dbReference type="GO" id="GO:0003677">
    <property type="term" value="F:DNA binding"/>
    <property type="evidence" value="ECO:0007669"/>
    <property type="project" value="UniProtKB-KW"/>
</dbReference>
<dbReference type="GO" id="GO:0005829">
    <property type="term" value="C:cytosol"/>
    <property type="evidence" value="ECO:0007669"/>
    <property type="project" value="TreeGrafter"/>
</dbReference>
<proteinExistence type="predicted"/>
<dbReference type="RefSeq" id="WP_124296609.1">
    <property type="nucleotide sequence ID" value="NZ_BDES01000085.1"/>
</dbReference>
<evidence type="ECO:0000313" key="4">
    <source>
        <dbReference type="Proteomes" id="UP000287300"/>
    </source>
</evidence>
<feature type="domain" description="HTH cro/C1-type" evidence="2">
    <location>
        <begin position="171"/>
        <end position="225"/>
    </location>
</feature>